<feature type="domain" description="THO complex subunitTHOC2 N-terminal" evidence="7">
    <location>
        <begin position="518"/>
        <end position="592"/>
    </location>
</feature>
<dbReference type="PANTHER" id="PTHR21597">
    <property type="entry name" value="THO2 PROTEIN"/>
    <property type="match status" value="1"/>
</dbReference>
<gene>
    <name evidence="9" type="ORF">TrRE_jg5357</name>
</gene>
<dbReference type="GO" id="GO:0000445">
    <property type="term" value="C:THO complex part of transcription export complex"/>
    <property type="evidence" value="ECO:0007669"/>
    <property type="project" value="TreeGrafter"/>
</dbReference>
<dbReference type="InterPro" id="IPR040007">
    <property type="entry name" value="Tho2"/>
</dbReference>
<feature type="compositionally biased region" description="Low complexity" evidence="5">
    <location>
        <begin position="1173"/>
        <end position="1188"/>
    </location>
</feature>
<dbReference type="InterPro" id="IPR021418">
    <property type="entry name" value="THO_THOC2_C"/>
</dbReference>
<dbReference type="Pfam" id="PF11732">
    <property type="entry name" value="Thoc2"/>
    <property type="match status" value="1"/>
</dbReference>
<feature type="compositionally biased region" description="Basic and acidic residues" evidence="5">
    <location>
        <begin position="1191"/>
        <end position="1206"/>
    </location>
</feature>
<comment type="caution">
    <text evidence="9">The sequence shown here is derived from an EMBL/GenBank/DDBJ whole genome shotgun (WGS) entry which is preliminary data.</text>
</comment>
<proteinExistence type="inferred from homology"/>
<dbReference type="InterPro" id="IPR032302">
    <property type="entry name" value="THOC2_N"/>
</dbReference>
<dbReference type="GO" id="GO:0003729">
    <property type="term" value="F:mRNA binding"/>
    <property type="evidence" value="ECO:0007669"/>
    <property type="project" value="TreeGrafter"/>
</dbReference>
<keyword evidence="10" id="KW-1185">Reference proteome</keyword>
<evidence type="ECO:0000256" key="1">
    <source>
        <dbReference type="ARBA" id="ARBA00004123"/>
    </source>
</evidence>
<evidence type="ECO:0000313" key="9">
    <source>
        <dbReference type="EMBL" id="GMH58186.1"/>
    </source>
</evidence>
<dbReference type="GO" id="GO:0006397">
    <property type="term" value="P:mRNA processing"/>
    <property type="evidence" value="ECO:0007669"/>
    <property type="project" value="InterPro"/>
</dbReference>
<sequence>MYATTAKGTRVKKSHAFLLSIFPSSNPPSPSLPLLSDALWLASILNEPKKGDEGTEEWGNLAKFTRGLAGFDNEKEILPLDTLCTVLPTSMIAAANLLDDVSKFERSLKKLNTDRVYKQRKFNLQREASEGFSKVVCLLTNLTSRNVCNAIKKIKALIGFFELDPHRVLSLSLDAMMVESVPENVPSYVKLISDCFDKDAVRHLLGFKLFPSSSSSSSPPPRPGPRLLRVVATCLKHGLVTWDGIRGYMEVDLGELAKESKRRVEEKAREIKKLGVVSLNATNATPTSDKAASPSPSNQPSPVPLRLLILPSLLSVNCYTIFKEQMAYLDKWGIDAVFLVPEIKTALTALVDSVVEPAYAALSPPRFTSSPPAESAPCPQCDDGLSLKADGTAAGTLRAVVNPMEIAARGGPTEGTEIVLSKIIRIAKELPSSPLTYTLWSCLSLLPFPLRYTLYDSWMGPSRERSGISGPALLGRGLSHGTCKPLPLSSAEVKAGLQCRALTKRLSKDNVKSMSRGLGKAAGGHPGVFAEVVLGACESYGNLIPLVVKALKFLTPFALDVLAYSLGKLLRAPGRDKLKADGINSSGWMRGLEIFTGEFFERYPYVEIRPVVNYVLGELKEGRTSSLGVVKELLKKMGGVDTVGGGEGGARMQGRAGGDVLRRETSAFGVVVVSADVAKRKLLETLAGGEGVAVGTAMVLLANGIKDAAGYGEGAKGQRGGLKYVGNVVDEVADVVEGLLEFMSQDPAYHTLLPGPKDMIEGYGAGYESAMAAWRPVVKRAREKEEEREMIKLQEEDGKGKRNEETLEETLEEYLPLSDEMMEAYGMMLPKETFESITPLVFGLFWSWEIADLHVPGELYRGEGERIKREIKKLESSLSMGNRSGEEAKEAKTKVVSMKKTLVALREEEETGRKRMRRVRRIIEEKKEDFFGALSPGTVANGKESAFLTTCLIPRVLMSPEDAWYSARFLFLMHSQEVPHFGSLNAYHLIIQAFPAVLEAATEREARGVGVFMKEVLGTTRTWMRDPVKYEEEAGGKRGFRISQESGKRTTHEAYCAVAGRWGRWVLDAALKGLKNKEYMRIRSTLIVLTAVADVWPDEKEAGDKIVEGVKRLEGEERADLEAMSKSYLAVIGRKNLEWGGGGVGAEGSSGKSKGKKGGAQGMEASNGKDSSRVSSSMVNNNKVSNSRVSKKAESEAGTRETALKD</sequence>
<dbReference type="Pfam" id="PF11262">
    <property type="entry name" value="Tho2"/>
    <property type="match status" value="1"/>
</dbReference>
<dbReference type="AlphaFoldDB" id="A0A9W6ZTN5"/>
<organism evidence="9 10">
    <name type="scientific">Triparma retinervis</name>
    <dbReference type="NCBI Taxonomy" id="2557542"/>
    <lineage>
        <taxon>Eukaryota</taxon>
        <taxon>Sar</taxon>
        <taxon>Stramenopiles</taxon>
        <taxon>Ochrophyta</taxon>
        <taxon>Bolidophyceae</taxon>
        <taxon>Parmales</taxon>
        <taxon>Triparmaceae</taxon>
        <taxon>Triparma</taxon>
    </lineage>
</organism>
<dbReference type="EMBL" id="BRXZ01000945">
    <property type="protein sequence ID" value="GMH58186.1"/>
    <property type="molecule type" value="Genomic_DNA"/>
</dbReference>
<dbReference type="GO" id="GO:0006406">
    <property type="term" value="P:mRNA export from nucleus"/>
    <property type="evidence" value="ECO:0007669"/>
    <property type="project" value="InterPro"/>
</dbReference>
<evidence type="ECO:0000256" key="3">
    <source>
        <dbReference type="ARBA" id="ARBA00019596"/>
    </source>
</evidence>
<comment type="similarity">
    <text evidence="2">Belongs to the THOC2 family.</text>
</comment>
<evidence type="ECO:0000256" key="4">
    <source>
        <dbReference type="ARBA" id="ARBA00023242"/>
    </source>
</evidence>
<evidence type="ECO:0000256" key="2">
    <source>
        <dbReference type="ARBA" id="ARBA00007857"/>
    </source>
</evidence>
<feature type="region of interest" description="Disordered" evidence="5">
    <location>
        <begin position="1142"/>
        <end position="1206"/>
    </location>
</feature>
<dbReference type="InterPro" id="IPR021726">
    <property type="entry name" value="THO_THOC2_N"/>
</dbReference>
<protein>
    <recommendedName>
        <fullName evidence="3">THO complex subunit 2</fullName>
    </recommendedName>
</protein>
<feature type="domain" description="THO complex subunit 2 N-terminal" evidence="8">
    <location>
        <begin position="79"/>
        <end position="192"/>
    </location>
</feature>
<evidence type="ECO:0000259" key="6">
    <source>
        <dbReference type="Pfam" id="PF11262"/>
    </source>
</evidence>
<evidence type="ECO:0000313" key="10">
    <source>
        <dbReference type="Proteomes" id="UP001165082"/>
    </source>
</evidence>
<name>A0A9W6ZTN5_9STRA</name>
<dbReference type="OrthoDB" id="29024at2759"/>
<evidence type="ECO:0000259" key="8">
    <source>
        <dbReference type="Pfam" id="PF16134"/>
    </source>
</evidence>
<dbReference type="Proteomes" id="UP001165082">
    <property type="component" value="Unassembled WGS sequence"/>
</dbReference>
<reference evidence="9" key="1">
    <citation type="submission" date="2022-07" db="EMBL/GenBank/DDBJ databases">
        <title>Genome analysis of Parmales, a sister group of diatoms, reveals the evolutionary specialization of diatoms from phago-mixotrophs to photoautotrophs.</title>
        <authorList>
            <person name="Ban H."/>
            <person name="Sato S."/>
            <person name="Yoshikawa S."/>
            <person name="Kazumasa Y."/>
            <person name="Nakamura Y."/>
            <person name="Ichinomiya M."/>
            <person name="Saitoh K."/>
            <person name="Sato N."/>
            <person name="Blanc-Mathieu R."/>
            <person name="Endo H."/>
            <person name="Kuwata A."/>
            <person name="Ogata H."/>
        </authorList>
    </citation>
    <scope>NUCLEOTIDE SEQUENCE</scope>
</reference>
<accession>A0A9W6ZTN5</accession>
<evidence type="ECO:0000256" key="5">
    <source>
        <dbReference type="SAM" id="MobiDB-lite"/>
    </source>
</evidence>
<comment type="subcellular location">
    <subcellularLocation>
        <location evidence="1">Nucleus</location>
    </subcellularLocation>
</comment>
<keyword evidence="4" id="KW-0539">Nucleus</keyword>
<dbReference type="PANTHER" id="PTHR21597:SF0">
    <property type="entry name" value="THO COMPLEX SUBUNIT 2"/>
    <property type="match status" value="1"/>
</dbReference>
<evidence type="ECO:0000259" key="7">
    <source>
        <dbReference type="Pfam" id="PF11732"/>
    </source>
</evidence>
<dbReference type="Pfam" id="PF16134">
    <property type="entry name" value="THOC2_N"/>
    <property type="match status" value="1"/>
</dbReference>
<feature type="domain" description="THO complex subunitTHOC2 C-terminal" evidence="6">
    <location>
        <begin position="835"/>
        <end position="1130"/>
    </location>
</feature>